<dbReference type="Pfam" id="PF14599">
    <property type="entry name" value="zinc_ribbon_6"/>
    <property type="match status" value="1"/>
</dbReference>
<evidence type="ECO:0000259" key="9">
    <source>
        <dbReference type="PROSITE" id="PS50089"/>
    </source>
</evidence>
<dbReference type="SUPFAM" id="SSF161219">
    <property type="entry name" value="CHY zinc finger-like"/>
    <property type="match status" value="1"/>
</dbReference>
<dbReference type="GO" id="GO:0005634">
    <property type="term" value="C:nucleus"/>
    <property type="evidence" value="ECO:0007669"/>
    <property type="project" value="UniProtKB-SubCell"/>
</dbReference>
<dbReference type="PANTHER" id="PTHR21319:SF20">
    <property type="entry name" value="E3 UBIQUITIN-PROTEIN LIGASE MIEL1"/>
    <property type="match status" value="1"/>
</dbReference>
<dbReference type="InterPro" id="IPR039512">
    <property type="entry name" value="RCHY1_zinc-ribbon"/>
</dbReference>
<dbReference type="PROSITE" id="PS51270">
    <property type="entry name" value="ZF_CTCHY"/>
    <property type="match status" value="1"/>
</dbReference>
<dbReference type="PANTHER" id="PTHR21319">
    <property type="entry name" value="RING FINGER AND CHY ZINC FINGER DOMAIN-CONTAINING PROTEIN 1"/>
    <property type="match status" value="1"/>
</dbReference>
<dbReference type="InterPro" id="IPR001841">
    <property type="entry name" value="Znf_RING"/>
</dbReference>
<dbReference type="PROSITE" id="PS51266">
    <property type="entry name" value="ZF_CHY"/>
    <property type="match status" value="1"/>
</dbReference>
<dbReference type="InterPro" id="IPR037275">
    <property type="entry name" value="Znf_CTCHY_sf"/>
</dbReference>
<comment type="pathway">
    <text evidence="2">Protein modification; protein ubiquitination.</text>
</comment>
<gene>
    <name evidence="12" type="ORF">GSMUA_83480.1</name>
</gene>
<dbReference type="AlphaFoldDB" id="A0A8D6ZLV8"/>
<keyword evidence="6" id="KW-0862">Zinc</keyword>
<dbReference type="InterPro" id="IPR017921">
    <property type="entry name" value="Znf_CTCHY"/>
</dbReference>
<accession>A0A8D6ZLV8</accession>
<dbReference type="SUPFAM" id="SSF161245">
    <property type="entry name" value="Zinc hairpin stack"/>
    <property type="match status" value="1"/>
</dbReference>
<dbReference type="SMART" id="SM00184">
    <property type="entry name" value="RING"/>
    <property type="match status" value="1"/>
</dbReference>
<evidence type="ECO:0000256" key="5">
    <source>
        <dbReference type="ARBA" id="ARBA00022786"/>
    </source>
</evidence>
<evidence type="ECO:0000256" key="8">
    <source>
        <dbReference type="PROSITE-ProRule" id="PRU00601"/>
    </source>
</evidence>
<evidence type="ECO:0000259" key="11">
    <source>
        <dbReference type="PROSITE" id="PS51270"/>
    </source>
</evidence>
<feature type="domain" description="CHY-type" evidence="10">
    <location>
        <begin position="12"/>
        <end position="81"/>
    </location>
</feature>
<feature type="domain" description="CTCHY-type" evidence="11">
    <location>
        <begin position="83"/>
        <end position="148"/>
    </location>
</feature>
<dbReference type="Gene3D" id="2.20.28.10">
    <property type="match status" value="1"/>
</dbReference>
<evidence type="ECO:0000256" key="6">
    <source>
        <dbReference type="ARBA" id="ARBA00022833"/>
    </source>
</evidence>
<dbReference type="Gene3D" id="3.30.40.10">
    <property type="entry name" value="Zinc/RING finger domain, C3HC4 (zinc finger)"/>
    <property type="match status" value="1"/>
</dbReference>
<comment type="subcellular location">
    <subcellularLocation>
        <location evidence="1">Nucleus</location>
    </subcellularLocation>
</comment>
<evidence type="ECO:0000313" key="12">
    <source>
        <dbReference type="EMBL" id="CAG1832428.1"/>
    </source>
</evidence>
<name>A0A8D6ZLV8_MUSAM</name>
<dbReference type="GO" id="GO:0008270">
    <property type="term" value="F:zinc ion binding"/>
    <property type="evidence" value="ECO:0007669"/>
    <property type="project" value="UniProtKB-KW"/>
</dbReference>
<keyword evidence="3" id="KW-0479">Metal-binding</keyword>
<dbReference type="SUPFAM" id="SSF57850">
    <property type="entry name" value="RING/U-box"/>
    <property type="match status" value="1"/>
</dbReference>
<dbReference type="Pfam" id="PF13639">
    <property type="entry name" value="zf-RING_2"/>
    <property type="match status" value="1"/>
</dbReference>
<evidence type="ECO:0000256" key="3">
    <source>
        <dbReference type="ARBA" id="ARBA00022723"/>
    </source>
</evidence>
<dbReference type="PROSITE" id="PS50089">
    <property type="entry name" value="ZF_RING_2"/>
    <property type="match status" value="1"/>
</dbReference>
<organism evidence="12">
    <name type="scientific">Musa acuminata subsp. malaccensis</name>
    <name type="common">Wild banana</name>
    <name type="synonym">Musa malaccensis</name>
    <dbReference type="NCBI Taxonomy" id="214687"/>
    <lineage>
        <taxon>Eukaryota</taxon>
        <taxon>Viridiplantae</taxon>
        <taxon>Streptophyta</taxon>
        <taxon>Embryophyta</taxon>
        <taxon>Tracheophyta</taxon>
        <taxon>Spermatophyta</taxon>
        <taxon>Magnoliopsida</taxon>
        <taxon>Liliopsida</taxon>
        <taxon>Zingiberales</taxon>
        <taxon>Musaceae</taxon>
        <taxon>Musa</taxon>
    </lineage>
</organism>
<dbReference type="InterPro" id="IPR008913">
    <property type="entry name" value="Znf_CHY"/>
</dbReference>
<evidence type="ECO:0000256" key="2">
    <source>
        <dbReference type="ARBA" id="ARBA00004906"/>
    </source>
</evidence>
<keyword evidence="4 8" id="KW-0863">Zinc-finger</keyword>
<keyword evidence="7" id="KW-0539">Nucleus</keyword>
<keyword evidence="5" id="KW-0833">Ubl conjugation pathway</keyword>
<dbReference type="FunFam" id="2.20.28.10:FF:000009">
    <property type="entry name" value="RING finger and CHY zinc finger domain-containing protein 1"/>
    <property type="match status" value="1"/>
</dbReference>
<evidence type="ECO:0000256" key="7">
    <source>
        <dbReference type="ARBA" id="ARBA00023242"/>
    </source>
</evidence>
<evidence type="ECO:0000259" key="10">
    <source>
        <dbReference type="PROSITE" id="PS51266"/>
    </source>
</evidence>
<protein>
    <submittedName>
        <fullName evidence="12">(wild Malaysian banana) hypothetical protein</fullName>
    </submittedName>
</protein>
<proteinExistence type="predicted"/>
<evidence type="ECO:0000256" key="1">
    <source>
        <dbReference type="ARBA" id="ARBA00004123"/>
    </source>
</evidence>
<feature type="domain" description="RING-type" evidence="9">
    <location>
        <begin position="149"/>
        <end position="192"/>
    </location>
</feature>
<dbReference type="InterPro" id="IPR013083">
    <property type="entry name" value="Znf_RING/FYVE/PHD"/>
</dbReference>
<dbReference type="Pfam" id="PF05495">
    <property type="entry name" value="zf-CHY"/>
    <property type="match status" value="1"/>
</dbReference>
<reference evidence="12" key="1">
    <citation type="submission" date="2021-03" db="EMBL/GenBank/DDBJ databases">
        <authorList>
            <consortium name="Genoscope - CEA"/>
            <person name="William W."/>
        </authorList>
    </citation>
    <scope>NUCLEOTIDE SEQUENCE</scope>
    <source>
        <strain evidence="12">Doubled-haploid Pahang</strain>
    </source>
</reference>
<dbReference type="EMBL" id="HG996472">
    <property type="protein sequence ID" value="CAG1832428.1"/>
    <property type="molecule type" value="Genomic_DNA"/>
</dbReference>
<evidence type="ECO:0000256" key="4">
    <source>
        <dbReference type="ARBA" id="ARBA00022771"/>
    </source>
</evidence>
<dbReference type="InterPro" id="IPR037274">
    <property type="entry name" value="Znf_CHY_sf"/>
</dbReference>
<sequence>MEASADDARLGFGKMGYGCKHYKRRCKIRAPCCNEIFCCRHCHNESTKDRHEICRFDVQTVICVVCDAEQPVAQVCSNCGVNMGEYFCVVCRFYDDDVDKGHYHCEDCGICSRVGGRENFFHCQKCGSCYSFGLLNKHSCVENSMRHHCSICYEYLFDSLKETTVLKCGHTMHSDCLSEMLNHDKYCCPICSKSVIDMSKIWRKMDEEIEETAMPEDYRTRKVWILCNDCNDTTEVFYHIIGQKCSHCQSYNTRMISPPTDPQ</sequence>